<proteinExistence type="predicted"/>
<keyword evidence="2" id="KW-1185">Reference proteome</keyword>
<sequence length="67" mass="7522">MRLFLHWNNRTYDSSFNPGGATRFSYCHEPGEGIPASEDIKPKVYVTDATGARSNTADNIHWFSCAL</sequence>
<dbReference type="AlphaFoldDB" id="A0A0H4WTT8"/>
<organism evidence="1 2">
    <name type="scientific">Pseudomyxococcus hansupus</name>
    <dbReference type="NCBI Taxonomy" id="1297742"/>
    <lineage>
        <taxon>Bacteria</taxon>
        <taxon>Pseudomonadati</taxon>
        <taxon>Myxococcota</taxon>
        <taxon>Myxococcia</taxon>
        <taxon>Myxococcales</taxon>
        <taxon>Cystobacterineae</taxon>
        <taxon>Myxococcaceae</taxon>
        <taxon>Pseudomyxococcus</taxon>
    </lineage>
</organism>
<evidence type="ECO:0000313" key="1">
    <source>
        <dbReference type="EMBL" id="AKQ64963.1"/>
    </source>
</evidence>
<reference evidence="1 2" key="1">
    <citation type="journal article" date="2016" name="PLoS ONE">
        <title>Complete Genome Sequence and Comparative Genomics of a Novel Myxobacterium Myxococcus hansupus.</title>
        <authorList>
            <person name="Sharma G."/>
            <person name="Narwani T."/>
            <person name="Subramanian S."/>
        </authorList>
    </citation>
    <scope>NUCLEOTIDE SEQUENCE [LARGE SCALE GENOMIC DNA]</scope>
    <source>
        <strain evidence="2">mixupus</strain>
    </source>
</reference>
<dbReference type="PATRIC" id="fig|1297742.4.peg.1897"/>
<accession>A0A0H4WTT8</accession>
<dbReference type="Proteomes" id="UP000009026">
    <property type="component" value="Chromosome"/>
</dbReference>
<dbReference type="KEGG" id="mym:A176_001875"/>
<name>A0A0H4WTT8_9BACT</name>
<dbReference type="EMBL" id="CP012109">
    <property type="protein sequence ID" value="AKQ64963.1"/>
    <property type="molecule type" value="Genomic_DNA"/>
</dbReference>
<protein>
    <submittedName>
        <fullName evidence="1">Uncharacterized protein</fullName>
    </submittedName>
</protein>
<gene>
    <name evidence="1" type="ORF">A176_001875</name>
</gene>
<evidence type="ECO:0000313" key="2">
    <source>
        <dbReference type="Proteomes" id="UP000009026"/>
    </source>
</evidence>